<gene>
    <name evidence="2" type="primary">OSJNBb0044I14.5</name>
    <name evidence="3" type="ordered locus">LOC_Os10g26510</name>
</gene>
<dbReference type="AlphaFoldDB" id="Q94GL6"/>
<name>Q94GL6_ORYSJ</name>
<feature type="region of interest" description="Disordered" evidence="1">
    <location>
        <begin position="1"/>
        <end position="92"/>
    </location>
</feature>
<proteinExistence type="predicted"/>
<reference evidence="2" key="1">
    <citation type="submission" date="2002-09" db="EMBL/GenBank/DDBJ databases">
        <title>Genomic Sequence for Oryza sativa, Nipponbare strain, clone OSJNBb0044I14, from Chromosome 10.</title>
        <authorList>
            <person name="de la Bastide M."/>
            <person name="Nascimento L."/>
            <person name="Spiegel L."/>
            <person name="Kirchoff K."/>
            <person name="Preston R."/>
            <person name="King L."/>
            <person name="Vil M.D."/>
            <person name="Baker J."/>
            <person name="Zutavern T."/>
            <person name="Santos L."/>
            <person name="Bell M."/>
            <person name="Miller B."/>
            <person name="Kuit K."/>
            <person name="Rodriguez S."/>
            <person name="Cunnius D.M."/>
            <person name="Balija V."/>
            <person name="Shah R."/>
            <person name="Bahret A."/>
            <person name="Bal H."/>
            <person name="Palmer L."/>
            <person name="Yang C."/>
            <person name="O'Shaughnessy A."/>
            <person name="Dedhia N."/>
            <person name="McCombie W.R."/>
        </authorList>
    </citation>
    <scope>NUCLEOTIDE SEQUENCE</scope>
</reference>
<sequence>MKPMVDSSGGGGPSFSGHSLSSPDAESAKPEPPHDSGARASLEQVTVDHTKPPDSGSAKPVTVDHKSATSDSSTGTESDGGGEPSSASSSLPAAAHPFARALAVVDGVASVAVSSDELATNEEGSKIDGEQKPPVPTNFAKFVGRSVTSGLDDASMVSVIDRAFSAWQDESKFGLVARQDPPPRGPMALLLRRRGAPRERQVHLFRAHRWLRRRRGNRRRARIRQRLRRRKRRVGSGRAAPKSNLCSAALVHAAKRALLCLPTAAPAGAGAGRRRGAALLLFRLAPTASSPAAGRLGQTRGEEKREREEEGREMIWQPDMWELHRSHAESTVM</sequence>
<reference evidence="3" key="3">
    <citation type="submission" date="2003-05" db="EMBL/GenBank/DDBJ databases">
        <authorList>
            <person name="Buell C.R."/>
            <person name="Wing R.A."/>
            <person name="McCombie W.R."/>
            <person name="Messing J."/>
            <person name="Yuan Q."/>
            <person name="Ouyang S."/>
        </authorList>
    </citation>
    <scope>NUCLEOTIDE SEQUENCE</scope>
</reference>
<reference evidence="3" key="4">
    <citation type="submission" date="2006-07" db="EMBL/GenBank/DDBJ databases">
        <authorList>
            <person name="Buell R."/>
        </authorList>
    </citation>
    <scope>NUCLEOTIDE SEQUENCE</scope>
</reference>
<reference evidence="3" key="2">
    <citation type="journal article" date="2003" name="Science">
        <title>In-depth view of structure, activity, and evolution of rice chromosome 10.</title>
        <authorList>
            <consortium name="Rice Chromosome 10 Sequencing Consortium"/>
        </authorList>
    </citation>
    <scope>NUCLEOTIDE SEQUENCE [LARGE SCALE GENOMIC DNA]</scope>
</reference>
<evidence type="ECO:0000256" key="1">
    <source>
        <dbReference type="SAM" id="MobiDB-lite"/>
    </source>
</evidence>
<dbReference type="EMBL" id="DP000086">
    <property type="protein sequence ID" value="AAP53679.1"/>
    <property type="molecule type" value="Genomic_DNA"/>
</dbReference>
<organism evidence="2">
    <name type="scientific">Oryza sativa subsp. japonica</name>
    <name type="common">Rice</name>
    <dbReference type="NCBI Taxonomy" id="39947"/>
    <lineage>
        <taxon>Eukaryota</taxon>
        <taxon>Viridiplantae</taxon>
        <taxon>Streptophyta</taxon>
        <taxon>Embryophyta</taxon>
        <taxon>Tracheophyta</taxon>
        <taxon>Spermatophyta</taxon>
        <taxon>Magnoliopsida</taxon>
        <taxon>Liliopsida</taxon>
        <taxon>Poales</taxon>
        <taxon>Poaceae</taxon>
        <taxon>BOP clade</taxon>
        <taxon>Oryzoideae</taxon>
        <taxon>Oryzeae</taxon>
        <taxon>Oryzinae</taxon>
        <taxon>Oryza</taxon>
        <taxon>Oryza sativa</taxon>
    </lineage>
</organism>
<feature type="compositionally biased region" description="Basic and acidic residues" evidence="1">
    <location>
        <begin position="300"/>
        <end position="311"/>
    </location>
</feature>
<evidence type="ECO:0000313" key="3">
    <source>
        <dbReference type="EMBL" id="AAP53679.1"/>
    </source>
</evidence>
<feature type="region of interest" description="Disordered" evidence="1">
    <location>
        <begin position="290"/>
        <end position="311"/>
    </location>
</feature>
<accession>Q94GL6</accession>
<dbReference type="EMBL" id="AC090487">
    <property type="protein sequence ID" value="AAK92663.1"/>
    <property type="molecule type" value="Genomic_DNA"/>
</dbReference>
<feature type="compositionally biased region" description="Basic and acidic residues" evidence="1">
    <location>
        <begin position="26"/>
        <end position="37"/>
    </location>
</feature>
<accession>Q7XEV9</accession>
<protein>
    <submittedName>
        <fullName evidence="2">Uncharacterized protein OSJNBb0044I14.5</fullName>
    </submittedName>
</protein>
<evidence type="ECO:0000313" key="2">
    <source>
        <dbReference type="EMBL" id="AAK92663.1"/>
    </source>
</evidence>